<evidence type="ECO:0000313" key="2">
    <source>
        <dbReference type="Proteomes" id="UP000198228"/>
    </source>
</evidence>
<proteinExistence type="predicted"/>
<organism evidence="1 2">
    <name type="scientific">Micromonospora purpureochromogenes</name>
    <dbReference type="NCBI Taxonomy" id="47872"/>
    <lineage>
        <taxon>Bacteria</taxon>
        <taxon>Bacillati</taxon>
        <taxon>Actinomycetota</taxon>
        <taxon>Actinomycetes</taxon>
        <taxon>Micromonosporales</taxon>
        <taxon>Micromonosporaceae</taxon>
        <taxon>Micromonospora</taxon>
    </lineage>
</organism>
<accession>A0A1C4UAP6</accession>
<protein>
    <submittedName>
        <fullName evidence="1">Uncharacterized protein</fullName>
    </submittedName>
</protein>
<reference evidence="1 2" key="1">
    <citation type="submission" date="2016-06" db="EMBL/GenBank/DDBJ databases">
        <authorList>
            <person name="Kjaerup R.B."/>
            <person name="Dalgaard T.S."/>
            <person name="Juul-Madsen H.R."/>
        </authorList>
    </citation>
    <scope>NUCLEOTIDE SEQUENCE [LARGE SCALE GENOMIC DNA]</scope>
    <source>
        <strain evidence="1 2">DSM 43821</strain>
    </source>
</reference>
<dbReference type="Proteomes" id="UP000198228">
    <property type="component" value="Chromosome I"/>
</dbReference>
<dbReference type="EMBL" id="LT607410">
    <property type="protein sequence ID" value="SCE68775.1"/>
    <property type="molecule type" value="Genomic_DNA"/>
</dbReference>
<evidence type="ECO:0000313" key="1">
    <source>
        <dbReference type="EMBL" id="SCE68775.1"/>
    </source>
</evidence>
<dbReference type="RefSeq" id="WP_088959377.1">
    <property type="nucleotide sequence ID" value="NZ_LT607410.1"/>
</dbReference>
<dbReference type="AlphaFoldDB" id="A0A1C4UAP6"/>
<sequence length="335" mass="36705">MLGSTHTDGVDEVRDLARRGLLATAIARATGARRSRLTGATYSIAWPVVYRRLTQRLELRRGHVGCAASVTRLSDECLDRFENDVEAVVDDVARRASTRIENLEGWIVGRLVPATVDGHRRRRGAYGALQRPRVPAWLAAELHGDAWLIDLATQMLVWVGTPVTAGHDLWPTESWVARRCERHAGGSYGEAEVQADIRAVLRAMGCRPRWFERYVETPLGHKQAPVASTEQADDRTETPSDAYAERERLLTALAHSAVELIRARLARGEPARTVVAEVLNTVFGTDTGGGPTGRAYDDRLALVLRDAGELDRIVAVVWEVLPAGTMDGPGPGGDR</sequence>
<name>A0A1C4UAP6_9ACTN</name>
<gene>
    <name evidence="1" type="ORF">GA0074696_0235</name>
</gene>